<reference evidence="8 9" key="1">
    <citation type="submission" date="2018-05" db="EMBL/GenBank/DDBJ databases">
        <title>Draft genome sequence of Scytalidium lignicola DSM 105466, a ubiquitous saprotrophic fungus.</title>
        <authorList>
            <person name="Buettner E."/>
            <person name="Gebauer A.M."/>
            <person name="Hofrichter M."/>
            <person name="Liers C."/>
            <person name="Kellner H."/>
        </authorList>
    </citation>
    <scope>NUCLEOTIDE SEQUENCE [LARGE SCALE GENOMIC DNA]</scope>
    <source>
        <strain evidence="8 9">DSM 105466</strain>
    </source>
</reference>
<comment type="similarity">
    <text evidence="4">Belongs to the WD repeat ASA1 family.</text>
</comment>
<dbReference type="PROSITE" id="PS50294">
    <property type="entry name" value="WD_REPEATS_REGION"/>
    <property type="match status" value="1"/>
</dbReference>
<organism evidence="8 9">
    <name type="scientific">Scytalidium lignicola</name>
    <name type="common">Hyphomycete</name>
    <dbReference type="NCBI Taxonomy" id="5539"/>
    <lineage>
        <taxon>Eukaryota</taxon>
        <taxon>Fungi</taxon>
        <taxon>Dikarya</taxon>
        <taxon>Ascomycota</taxon>
        <taxon>Pezizomycotina</taxon>
        <taxon>Leotiomycetes</taxon>
        <taxon>Leotiomycetes incertae sedis</taxon>
        <taxon>Scytalidium</taxon>
    </lineage>
</organism>
<sequence length="419" mass="45983">MTTTVEAVPSLRHIVAGSSSSATQQASLEMSLPPAQPAYILRGHAAPIHSTTFIRSNSRLVSGDSEGWIVVWSLEIKRPVAVWKAHEGAILGADSWGSDKLITHGKDNKLIVWKYSEEDEPSLSTILPVDHTAELRKQPWLLHILEVNTMNFCSFAQCEVEPTGSENSSYQELLIAVPNTMGSETVDIFRLPSCERIHTVPAPKPIQGGMVMTVSLTHHPTDRTLTVITGYENGHTAVTSLTSSKGWQTTYISQAHAQPVLSLSLSPERDYYLTSAADDIIAKHPIPRPTLTGTAHSVETLPIKTIQTKHSGQQGLKIRNDGKIFATAGWDARVRVYSCKGMKELAVLKWHKEGCYAVAFADVEDEIATEGSESSEQGGTLVHRLGELNVKEERIRIAKRAHWLAAGSKDGKISLWIIY</sequence>
<dbReference type="OMA" id="YQRQSMQ"/>
<dbReference type="AlphaFoldDB" id="A0A3E2GVV9"/>
<keyword evidence="9" id="KW-1185">Reference proteome</keyword>
<comment type="caution">
    <text evidence="8">The sequence shown here is derived from an EMBL/GenBank/DDBJ whole genome shotgun (WGS) entry which is preliminary data.</text>
</comment>
<dbReference type="InterPro" id="IPR001680">
    <property type="entry name" value="WD40_rpt"/>
</dbReference>
<name>A0A3E2GVV9_SCYLI</name>
<dbReference type="Gene3D" id="2.130.10.10">
    <property type="entry name" value="YVTN repeat-like/Quinoprotein amine dehydrogenase"/>
    <property type="match status" value="3"/>
</dbReference>
<dbReference type="PANTHER" id="PTHR19854">
    <property type="entry name" value="TRANSDUCIN BETA-LIKE 3"/>
    <property type="match status" value="1"/>
</dbReference>
<keyword evidence="2" id="KW-0677">Repeat</keyword>
<dbReference type="InterPro" id="IPR036322">
    <property type="entry name" value="WD40_repeat_dom_sf"/>
</dbReference>
<gene>
    <name evidence="8" type="ORF">B7463_g11205</name>
</gene>
<proteinExistence type="inferred from homology"/>
<keyword evidence="1 7" id="KW-0853">WD repeat</keyword>
<dbReference type="STRING" id="5539.A0A3E2GVV9"/>
<evidence type="ECO:0000256" key="1">
    <source>
        <dbReference type="ARBA" id="ARBA00022574"/>
    </source>
</evidence>
<protein>
    <recommendedName>
        <fullName evidence="6">ASTRA-associated protein 1</fullName>
    </recommendedName>
</protein>
<feature type="non-terminal residue" evidence="8">
    <location>
        <position position="1"/>
    </location>
</feature>
<evidence type="ECO:0000256" key="4">
    <source>
        <dbReference type="ARBA" id="ARBA00037931"/>
    </source>
</evidence>
<comment type="subunit">
    <text evidence="5">Component of the ASTRA chromatin remodeling machinery complex.</text>
</comment>
<feature type="repeat" description="WD" evidence="7">
    <location>
        <begin position="41"/>
        <end position="82"/>
    </location>
</feature>
<dbReference type="InterPro" id="IPR015943">
    <property type="entry name" value="WD40/YVTN_repeat-like_dom_sf"/>
</dbReference>
<evidence type="ECO:0000256" key="3">
    <source>
        <dbReference type="ARBA" id="ARBA00037338"/>
    </source>
</evidence>
<dbReference type="SMART" id="SM00320">
    <property type="entry name" value="WD40"/>
    <property type="match status" value="5"/>
</dbReference>
<evidence type="ECO:0000313" key="9">
    <source>
        <dbReference type="Proteomes" id="UP000258309"/>
    </source>
</evidence>
<accession>A0A3E2GVV9</accession>
<evidence type="ECO:0000256" key="6">
    <source>
        <dbReference type="ARBA" id="ARBA00040563"/>
    </source>
</evidence>
<dbReference type="EMBL" id="NCSJ02000360">
    <property type="protein sequence ID" value="RFU25142.1"/>
    <property type="molecule type" value="Genomic_DNA"/>
</dbReference>
<feature type="non-terminal residue" evidence="8">
    <location>
        <position position="419"/>
    </location>
</feature>
<dbReference type="PANTHER" id="PTHR19854:SF1">
    <property type="entry name" value="GUANINE NUCLEOTIDE-BINDING PROTEIN SUBUNIT BETA-LIKE PROTEIN 1"/>
    <property type="match status" value="1"/>
</dbReference>
<dbReference type="Pfam" id="PF00400">
    <property type="entry name" value="WD40"/>
    <property type="match status" value="2"/>
</dbReference>
<dbReference type="Proteomes" id="UP000258309">
    <property type="component" value="Unassembled WGS sequence"/>
</dbReference>
<dbReference type="SUPFAM" id="SSF50978">
    <property type="entry name" value="WD40 repeat-like"/>
    <property type="match status" value="1"/>
</dbReference>
<evidence type="ECO:0000256" key="5">
    <source>
        <dbReference type="ARBA" id="ARBA00038749"/>
    </source>
</evidence>
<dbReference type="PROSITE" id="PS50082">
    <property type="entry name" value="WD_REPEATS_2"/>
    <property type="match status" value="1"/>
</dbReference>
<evidence type="ECO:0000313" key="8">
    <source>
        <dbReference type="EMBL" id="RFU25142.1"/>
    </source>
</evidence>
<evidence type="ECO:0000256" key="2">
    <source>
        <dbReference type="ARBA" id="ARBA00022737"/>
    </source>
</evidence>
<comment type="function">
    <text evidence="3">Component of the ASTRA complex involved in chromatin remodeling.</text>
</comment>
<dbReference type="OrthoDB" id="7668193at2759"/>
<evidence type="ECO:0000256" key="7">
    <source>
        <dbReference type="PROSITE-ProRule" id="PRU00221"/>
    </source>
</evidence>